<keyword evidence="1" id="KW-0862">Zinc</keyword>
<keyword evidence="1" id="KW-0479">Metal-binding</keyword>
<dbReference type="OrthoDB" id="6101175at2759"/>
<evidence type="ECO:0000256" key="1">
    <source>
        <dbReference type="PROSITE-ProRule" id="PRU00024"/>
    </source>
</evidence>
<dbReference type="PANTHER" id="PTHR25462:SF296">
    <property type="entry name" value="MEIOTIC P26, ISOFORM F"/>
    <property type="match status" value="1"/>
</dbReference>
<gene>
    <name evidence="4" type="ORF">MEDL_32286</name>
</gene>
<dbReference type="InterPro" id="IPR011042">
    <property type="entry name" value="6-blade_b-propeller_TolB-like"/>
</dbReference>
<dbReference type="AlphaFoldDB" id="A0A8S3SCZ4"/>
<reference evidence="4" key="1">
    <citation type="submission" date="2021-03" db="EMBL/GenBank/DDBJ databases">
        <authorList>
            <person name="Bekaert M."/>
        </authorList>
    </citation>
    <scope>NUCLEOTIDE SEQUENCE</scope>
</reference>
<dbReference type="EMBL" id="CAJPWZ010001605">
    <property type="protein sequence ID" value="CAG2218668.1"/>
    <property type="molecule type" value="Genomic_DNA"/>
</dbReference>
<comment type="caution">
    <text evidence="4">The sequence shown here is derived from an EMBL/GenBank/DDBJ whole genome shotgun (WGS) entry which is preliminary data.</text>
</comment>
<keyword evidence="2" id="KW-0175">Coiled coil</keyword>
<dbReference type="CDD" id="cd19757">
    <property type="entry name" value="Bbox1"/>
    <property type="match status" value="1"/>
</dbReference>
<dbReference type="Gene3D" id="3.30.160.60">
    <property type="entry name" value="Classic Zinc Finger"/>
    <property type="match status" value="1"/>
</dbReference>
<proteinExistence type="predicted"/>
<evidence type="ECO:0000259" key="3">
    <source>
        <dbReference type="PROSITE" id="PS50119"/>
    </source>
</evidence>
<dbReference type="Proteomes" id="UP000683360">
    <property type="component" value="Unassembled WGS sequence"/>
</dbReference>
<keyword evidence="1" id="KW-0863">Zinc-finger</keyword>
<protein>
    <recommendedName>
        <fullName evidence="3">B box-type domain-containing protein</fullName>
    </recommendedName>
</protein>
<accession>A0A8S3SCZ4</accession>
<evidence type="ECO:0000313" key="4">
    <source>
        <dbReference type="EMBL" id="CAG2218668.1"/>
    </source>
</evidence>
<evidence type="ECO:0000256" key="2">
    <source>
        <dbReference type="SAM" id="Coils"/>
    </source>
</evidence>
<dbReference type="InterPro" id="IPR047153">
    <property type="entry name" value="TRIM45/56/19-like"/>
</dbReference>
<dbReference type="SUPFAM" id="SSF57845">
    <property type="entry name" value="B-box zinc-binding domain"/>
    <property type="match status" value="1"/>
</dbReference>
<dbReference type="InterPro" id="IPR000315">
    <property type="entry name" value="Znf_B-box"/>
</dbReference>
<dbReference type="SUPFAM" id="SSF101898">
    <property type="entry name" value="NHL repeat"/>
    <property type="match status" value="1"/>
</dbReference>
<keyword evidence="5" id="KW-1185">Reference proteome</keyword>
<feature type="coiled-coil region" evidence="2">
    <location>
        <begin position="130"/>
        <end position="171"/>
    </location>
</feature>
<sequence>MASYSQSCGVCDLRHINKPSIIWCTECDEGLCQDCQEHHSLSKGTRNHNTITIKEYKTLPSEVLKITQYCSTHNDKFIMYCRKHERPCCRKCIVETHKECLDIDNLEDVIQNVKTSNAFHDIEETLVEVAENLKKISQHQQKNLLNLKEKRKQIEKEIQKTRTTINNHLDKLQGDLIKQLNSIEETQNSKICQLLSSLEQREKEITKYQQNLASIKQHASDLQIFLSLKQIEQDININDKFLQSVVEGEELKQCHLEYRTNIAIQDIMSNIKSFGEVQIETKPCDIVLSRKKTKQAQIMVPNVQTRSIENIKLEMHKTAVATEGRYVYGCCLIPDGRMAFTYYNDCAVRVFSDTGSKDFEVRMPCKVYDILYISKDDSLAVSSGGSSPQCISIINVKRKQITKTITLDSYIYGIALRENILIYSGYNKGLRMINLSDESITQIVQDKMPRWCYVAIFRNQIYHTKPYSHAVTCYDQQGEPQWTFKNGSLLKNPRGIDVDMDGNVYVVGLNSNNVVVISPDGQRYREVLAASDGLDRPTSLCFNNSKKQLLVANCNNEARLYDFI</sequence>
<name>A0A8S3SCZ4_MYTED</name>
<dbReference type="PROSITE" id="PS50119">
    <property type="entry name" value="ZF_BBOX"/>
    <property type="match status" value="1"/>
</dbReference>
<dbReference type="Pfam" id="PF22586">
    <property type="entry name" value="ANCHR-like_BBOX"/>
    <property type="match status" value="1"/>
</dbReference>
<dbReference type="PANTHER" id="PTHR25462">
    <property type="entry name" value="BONUS, ISOFORM C-RELATED"/>
    <property type="match status" value="1"/>
</dbReference>
<dbReference type="Gene3D" id="2.120.10.30">
    <property type="entry name" value="TolB, C-terminal domain"/>
    <property type="match status" value="1"/>
</dbReference>
<evidence type="ECO:0000313" key="5">
    <source>
        <dbReference type="Proteomes" id="UP000683360"/>
    </source>
</evidence>
<organism evidence="4 5">
    <name type="scientific">Mytilus edulis</name>
    <name type="common">Blue mussel</name>
    <dbReference type="NCBI Taxonomy" id="6550"/>
    <lineage>
        <taxon>Eukaryota</taxon>
        <taxon>Metazoa</taxon>
        <taxon>Spiralia</taxon>
        <taxon>Lophotrochozoa</taxon>
        <taxon>Mollusca</taxon>
        <taxon>Bivalvia</taxon>
        <taxon>Autobranchia</taxon>
        <taxon>Pteriomorphia</taxon>
        <taxon>Mytilida</taxon>
        <taxon>Mytiloidea</taxon>
        <taxon>Mytilidae</taxon>
        <taxon>Mytilinae</taxon>
        <taxon>Mytilus</taxon>
    </lineage>
</organism>
<dbReference type="GO" id="GO:0008270">
    <property type="term" value="F:zinc ion binding"/>
    <property type="evidence" value="ECO:0007669"/>
    <property type="project" value="UniProtKB-KW"/>
</dbReference>
<feature type="domain" description="B box-type" evidence="3">
    <location>
        <begin position="6"/>
        <end position="53"/>
    </location>
</feature>